<dbReference type="STRING" id="1805425.AUJ30_00735"/>
<dbReference type="Gene3D" id="1.25.40.10">
    <property type="entry name" value="Tetratricopeptide repeat domain"/>
    <property type="match status" value="1"/>
</dbReference>
<name>A0A1J4XUZ9_9BACT</name>
<proteinExistence type="predicted"/>
<gene>
    <name evidence="1" type="ORF">AUJ30_00735</name>
</gene>
<dbReference type="InterPro" id="IPR011990">
    <property type="entry name" value="TPR-like_helical_dom_sf"/>
</dbReference>
<sequence>MAITTDKTKAKAREALLEMAKAWEKEPGKIQHAIEAYERVIGIDPESKEAEKAREALLEIAKRFEKEGKKYSAYYLYQKIGYGKEGMSKRAV</sequence>
<reference evidence="1 2" key="1">
    <citation type="journal article" date="2016" name="Environ. Microbiol.">
        <title>Genomic resolution of a cold subsurface aquifer community provides metabolic insights for novel microbes adapted to high CO concentrations.</title>
        <authorList>
            <person name="Probst A.J."/>
            <person name="Castelle C.J."/>
            <person name="Singh A."/>
            <person name="Brown C.T."/>
            <person name="Anantharaman K."/>
            <person name="Sharon I."/>
            <person name="Hug L.A."/>
            <person name="Burstein D."/>
            <person name="Emerson J.B."/>
            <person name="Thomas B.C."/>
            <person name="Banfield J.F."/>
        </authorList>
    </citation>
    <scope>NUCLEOTIDE SEQUENCE [LARGE SCALE GENOMIC DNA]</scope>
    <source>
        <strain evidence="1">CG1_02_39_135</strain>
    </source>
</reference>
<dbReference type="Proteomes" id="UP000182693">
    <property type="component" value="Unassembled WGS sequence"/>
</dbReference>
<organism evidence="1 2">
    <name type="scientific">Candidatus Wolfebacteria bacterium CG1_02_39_135</name>
    <dbReference type="NCBI Taxonomy" id="1805425"/>
    <lineage>
        <taxon>Bacteria</taxon>
        <taxon>Candidatus Wolfeibacteriota</taxon>
    </lineage>
</organism>
<protein>
    <recommendedName>
        <fullName evidence="3">Tetratricopeptide repeat protein</fullName>
    </recommendedName>
</protein>
<evidence type="ECO:0000313" key="2">
    <source>
        <dbReference type="Proteomes" id="UP000182693"/>
    </source>
</evidence>
<dbReference type="EMBL" id="MNWX01000014">
    <property type="protein sequence ID" value="OIO65580.1"/>
    <property type="molecule type" value="Genomic_DNA"/>
</dbReference>
<comment type="caution">
    <text evidence="1">The sequence shown here is derived from an EMBL/GenBank/DDBJ whole genome shotgun (WGS) entry which is preliminary data.</text>
</comment>
<dbReference type="AlphaFoldDB" id="A0A1J4XUZ9"/>
<dbReference type="SUPFAM" id="SSF48452">
    <property type="entry name" value="TPR-like"/>
    <property type="match status" value="1"/>
</dbReference>
<accession>A0A1J4XUZ9</accession>
<evidence type="ECO:0000313" key="1">
    <source>
        <dbReference type="EMBL" id="OIO65580.1"/>
    </source>
</evidence>
<evidence type="ECO:0008006" key="3">
    <source>
        <dbReference type="Google" id="ProtNLM"/>
    </source>
</evidence>